<sequence>MKQEIKPFNPDKIYGIVLSVNFSINAQFAQEAQEKLNAILGEIDADHWQIHHIWAAGN</sequence>
<evidence type="ECO:0000313" key="2">
    <source>
        <dbReference type="Proteomes" id="UP000030321"/>
    </source>
</evidence>
<reference evidence="2" key="1">
    <citation type="journal article" date="2015" name="Genome">
        <title>Whole Genome Sequence of the Non-Microcystin-Producing Microcystis aeruginosa Strain NIES-44.</title>
        <authorList>
            <person name="Okano K."/>
            <person name="Miyata N."/>
            <person name="Ozaki Y."/>
        </authorList>
    </citation>
    <scope>NUCLEOTIDE SEQUENCE [LARGE SCALE GENOMIC DNA]</scope>
    <source>
        <strain evidence="2">NIES-44</strain>
    </source>
</reference>
<organism evidence="1 2">
    <name type="scientific">Microcystis aeruginosa NIES-44</name>
    <dbReference type="NCBI Taxonomy" id="449439"/>
    <lineage>
        <taxon>Bacteria</taxon>
        <taxon>Bacillati</taxon>
        <taxon>Cyanobacteriota</taxon>
        <taxon>Cyanophyceae</taxon>
        <taxon>Oscillatoriophycideae</taxon>
        <taxon>Chroococcales</taxon>
        <taxon>Microcystaceae</taxon>
        <taxon>Microcystis</taxon>
    </lineage>
</organism>
<dbReference type="RefSeq" id="WP_190380242.1">
    <property type="nucleotide sequence ID" value="NZ_BBPA01000053.1"/>
</dbReference>
<accession>A0A0A1VXD7</accession>
<dbReference type="AlphaFoldDB" id="A0A0A1VXD7"/>
<protein>
    <submittedName>
        <fullName evidence="1">Uncharacterized protein</fullName>
    </submittedName>
</protein>
<proteinExistence type="predicted"/>
<gene>
    <name evidence="1" type="ORF">N44_02849</name>
</gene>
<comment type="caution">
    <text evidence="1">The sequence shown here is derived from an EMBL/GenBank/DDBJ whole genome shotgun (WGS) entry which is preliminary data.</text>
</comment>
<name>A0A0A1VXD7_MICAE</name>
<dbReference type="Proteomes" id="UP000030321">
    <property type="component" value="Unassembled WGS sequence"/>
</dbReference>
<evidence type="ECO:0000313" key="1">
    <source>
        <dbReference type="EMBL" id="GAL94269.1"/>
    </source>
</evidence>
<dbReference type="EMBL" id="BBPA01000053">
    <property type="protein sequence ID" value="GAL94269.1"/>
    <property type="molecule type" value="Genomic_DNA"/>
</dbReference>